<accession>A0A1M6WJK1</accession>
<comment type="subcellular location">
    <subcellularLocation>
        <location evidence="1">Membrane</location>
        <topology evidence="1">Multi-pass membrane protein</topology>
    </subcellularLocation>
</comment>
<dbReference type="Proteomes" id="UP000184111">
    <property type="component" value="Unassembled WGS sequence"/>
</dbReference>
<organism evidence="8 9">
    <name type="scientific">Actinacidiphila paucisporea</name>
    <dbReference type="NCBI Taxonomy" id="310782"/>
    <lineage>
        <taxon>Bacteria</taxon>
        <taxon>Bacillati</taxon>
        <taxon>Actinomycetota</taxon>
        <taxon>Actinomycetes</taxon>
        <taxon>Kitasatosporales</taxon>
        <taxon>Streptomycetaceae</taxon>
        <taxon>Actinacidiphila</taxon>
    </lineage>
</organism>
<dbReference type="Pfam" id="PF14378">
    <property type="entry name" value="PAP2_3"/>
    <property type="match status" value="1"/>
</dbReference>
<feature type="transmembrane region" description="Helical" evidence="6">
    <location>
        <begin position="19"/>
        <end position="40"/>
    </location>
</feature>
<evidence type="ECO:0000256" key="5">
    <source>
        <dbReference type="SAM" id="MobiDB-lite"/>
    </source>
</evidence>
<feature type="transmembrane region" description="Helical" evidence="6">
    <location>
        <begin position="201"/>
        <end position="218"/>
    </location>
</feature>
<evidence type="ECO:0000313" key="9">
    <source>
        <dbReference type="Proteomes" id="UP000184111"/>
    </source>
</evidence>
<dbReference type="InterPro" id="IPR052185">
    <property type="entry name" value="IPC_Synthase-Related"/>
</dbReference>
<gene>
    <name evidence="8" type="ORF">SAMN05216499_102130</name>
</gene>
<keyword evidence="3 6" id="KW-1133">Transmembrane helix</keyword>
<feature type="region of interest" description="Disordered" evidence="5">
    <location>
        <begin position="256"/>
        <end position="335"/>
    </location>
</feature>
<dbReference type="AlphaFoldDB" id="A0A1M6WJK1"/>
<dbReference type="InterPro" id="IPR026841">
    <property type="entry name" value="Aur1/Ipt1"/>
</dbReference>
<dbReference type="OrthoDB" id="5241565at2"/>
<keyword evidence="9" id="KW-1185">Reference proteome</keyword>
<evidence type="ECO:0000259" key="7">
    <source>
        <dbReference type="Pfam" id="PF14378"/>
    </source>
</evidence>
<feature type="transmembrane region" description="Helical" evidence="6">
    <location>
        <begin position="116"/>
        <end position="134"/>
    </location>
</feature>
<keyword evidence="4 6" id="KW-0472">Membrane</keyword>
<proteinExistence type="predicted"/>
<dbReference type="STRING" id="310782.SAMN05216499_102130"/>
<evidence type="ECO:0000256" key="3">
    <source>
        <dbReference type="ARBA" id="ARBA00022989"/>
    </source>
</evidence>
<dbReference type="RefSeq" id="WP_079189468.1">
    <property type="nucleotide sequence ID" value="NZ_FRBI01000002.1"/>
</dbReference>
<keyword evidence="2 6" id="KW-0812">Transmembrane</keyword>
<dbReference type="GO" id="GO:0016020">
    <property type="term" value="C:membrane"/>
    <property type="evidence" value="ECO:0007669"/>
    <property type="project" value="UniProtKB-SubCell"/>
</dbReference>
<reference evidence="8 9" key="1">
    <citation type="submission" date="2016-11" db="EMBL/GenBank/DDBJ databases">
        <authorList>
            <person name="Jaros S."/>
            <person name="Januszkiewicz K."/>
            <person name="Wedrychowicz H."/>
        </authorList>
    </citation>
    <scope>NUCLEOTIDE SEQUENCE [LARGE SCALE GENOMIC DNA]</scope>
    <source>
        <strain evidence="8 9">CGMCC 4.2025</strain>
    </source>
</reference>
<feature type="transmembrane region" description="Helical" evidence="6">
    <location>
        <begin position="224"/>
        <end position="242"/>
    </location>
</feature>
<feature type="domain" description="Inositolphosphotransferase Aur1/Ipt1" evidence="7">
    <location>
        <begin position="53"/>
        <end position="241"/>
    </location>
</feature>
<dbReference type="PANTHER" id="PTHR31310">
    <property type="match status" value="1"/>
</dbReference>
<dbReference type="CDD" id="cd03386">
    <property type="entry name" value="PAP2_Aur1_like"/>
    <property type="match status" value="1"/>
</dbReference>
<evidence type="ECO:0000256" key="2">
    <source>
        <dbReference type="ARBA" id="ARBA00022692"/>
    </source>
</evidence>
<evidence type="ECO:0000256" key="6">
    <source>
        <dbReference type="SAM" id="Phobius"/>
    </source>
</evidence>
<feature type="transmembrane region" description="Helical" evidence="6">
    <location>
        <begin position="175"/>
        <end position="194"/>
    </location>
</feature>
<sequence length="335" mass="36282">MTITATAPRAAAYRGKLRWWTELPLIAVVYALYSGARLLVRGDVDDAVEHGADILHFEQLTHLDPERWFNQLLTHHAFLGVPADFAYASLHYVVTPSILVWLWLRRPTHYRVARTWLLVSTLIGLIGFTLVPTAPPRLLPGAHGFMDTMAQYGSYGWWGTDASAPRGLGHLTNEYAAMPSLHVGWSLWCGIMLFRYGRHRAVRALGILYPLTTAFVVMGTANHYLMDAAAGVATMGVGFLLARPALRLVDRTQLKVRGRSAPQQPVTIASAGASSAQPPVTVPSGGAPARAHDLTAREAGGAGKVPSPRARPTGHDDPDAGGTSEVGRGERSRMS</sequence>
<evidence type="ECO:0000256" key="4">
    <source>
        <dbReference type="ARBA" id="ARBA00023136"/>
    </source>
</evidence>
<protein>
    <submittedName>
        <fullName evidence="8">PAP2 superfamily protein</fullName>
    </submittedName>
</protein>
<evidence type="ECO:0000256" key="1">
    <source>
        <dbReference type="ARBA" id="ARBA00004141"/>
    </source>
</evidence>
<feature type="compositionally biased region" description="Polar residues" evidence="5">
    <location>
        <begin position="261"/>
        <end position="278"/>
    </location>
</feature>
<dbReference type="EMBL" id="FRBI01000002">
    <property type="protein sequence ID" value="SHK93973.1"/>
    <property type="molecule type" value="Genomic_DNA"/>
</dbReference>
<name>A0A1M6WJK1_9ACTN</name>
<evidence type="ECO:0000313" key="8">
    <source>
        <dbReference type="EMBL" id="SHK93973.1"/>
    </source>
</evidence>
<feature type="transmembrane region" description="Helical" evidence="6">
    <location>
        <begin position="85"/>
        <end position="104"/>
    </location>
</feature>
<dbReference type="PANTHER" id="PTHR31310:SF7">
    <property type="entry name" value="PA-PHOSPHATASE RELATED-FAMILY PROTEIN DDB_G0268928"/>
    <property type="match status" value="1"/>
</dbReference>